<comment type="caution">
    <text evidence="7">The sequence shown here is derived from an EMBL/GenBank/DDBJ whole genome shotgun (WGS) entry which is preliminary data.</text>
</comment>
<feature type="compositionally biased region" description="Basic and acidic residues" evidence="5">
    <location>
        <begin position="1446"/>
        <end position="1464"/>
    </location>
</feature>
<evidence type="ECO:0000256" key="2">
    <source>
        <dbReference type="ARBA" id="ARBA00022692"/>
    </source>
</evidence>
<dbReference type="EMBL" id="BMGM01000011">
    <property type="protein sequence ID" value="GGE42305.1"/>
    <property type="molecule type" value="Genomic_DNA"/>
</dbReference>
<comment type="subcellular location">
    <subcellularLocation>
        <location evidence="1">Membrane</location>
        <topology evidence="1">Single-pass membrane protein</topology>
    </subcellularLocation>
</comment>
<accession>A0ABQ1SIV8</accession>
<sequence length="1476" mass="166539">MAIILLLLLVVIIFTIPRVQSYAAQKVTEDINKEYNTNIAVEALKIQLNGDIELKRVYVEDHHQDTLIYMDKFSTSLISLASFWDNSVQLSNTKINKLRFNLVRYKGEEEDSFIHFINQFKDPDQPKDSLNRKEFQLKANFLLATESHVSIIDETRANSNLFSIKNMLLNAENFKIKGSNIGVEIRKLSGLTGRNFLIEDLQTKFQYSPTQIHLDQLNLATDLSKVQGDIVMNYNRGDFSDFNNKVQLDAKFKYADLSTSDLAKFYSEFGYGEQLSFTGHLTGVMNNFDLENINLKGMRNSKIIAQKLNFKNIMDDEKDFILEGNFGELQTDYSDLANLLPRVLGNTIPEELSRFGELKIQGYTLIDGVNLKSDFSAQTSIGNAVVKLNFKNLNDQKNVRYVGDLSFNEIQLNKLLLEEKYGKVSFNLNVDGKGFKRKFLDTELQGKITSLGINDYEYKNIEIDGILKEPKFNGNFKIKDPNMDLNFSGLVDLSEEESLYNFEAKINYINLKKINLYKRDSISEIAGNVKMDMRGKDINDLKGNIDLNNFIYKNENETLEFEDLQLTSRFEDEIRYIDVNSPDVIKGKLSGIFELTELPKITVNAFQNLYYRKNPESLGQFAYVDFEFDIYSKIVEAIFPEIRFDAGTSLEGSIVANDNYFRLNFVSPEIEAYGNVFKKINLQIDNKDPLINTLVNVDKIKTSFYEASELEIINQSKNDTLFVRANLKGGKNNRDNYDLKIYQTSTDADELIFGFQNSQFSIKNYDWEIKNEDTQNNRLVIGENFQNFEFDSIVAHHQNTFVKLNGVVRDSTYKDVSLNFNKVKLETITPSIDSLALKGEMNGIASLFQDQGDYTPNVDFSITDFEVNQQKLGVLSLFADGDKNLENFNINASLKNNNDTLLVSKGRIFKSGSQQKIDADITANNLDVSMFSPLGGDVINQMRGDLSGSVSVTENLTKPALEGTLFLENGGLQIPYLNIDFDLLGQTEINVLKNAFVFTGVELEDTKYQSEGRLDGLIAHNNFSDWELDLNVGGTNFIALDTPFEEGKLYYGTAFITGNAEIVGPIDDLVINVDARTNKNTLFRIPLDDSEFLTDASFIYFLTEADKLAKAEGKSLELREVKGLSLNFDLDITEDAEVEIVIDKESGSTLRGRGTGNLLIEIDTNGKFNMFGDFEAIEGIYDFKYAGLVNKKFNVVPGGTLTWDGDPLQANMNVEAVYRTQANPAMILENPSINRDIPVEVTISLNGELIQPDINFDINYPNLSSIVKSELDYRIQGRENTELQAISLVAQGTFYNIDGIGGQGAITGNLVEGASGLIDKIFSDEEGKFKVGLDYTQAQRTPDQNQTGDRVGMSFQTQISDRVLINGRFGVPVGGTTESFVFGDVEINLLLNESGSLRANAFNRESDIQFIGEELAYTQGIGVSYNVDFQNFRDLLYKIINKEAIRQPETEKESTEEKEKKKSVLPDYIELPNNGN</sequence>
<evidence type="ECO:0000256" key="3">
    <source>
        <dbReference type="ARBA" id="ARBA00022989"/>
    </source>
</evidence>
<reference evidence="8" key="1">
    <citation type="journal article" date="2019" name="Int. J. Syst. Evol. Microbiol.">
        <title>The Global Catalogue of Microorganisms (GCM) 10K type strain sequencing project: providing services to taxonomists for standard genome sequencing and annotation.</title>
        <authorList>
            <consortium name="The Broad Institute Genomics Platform"/>
            <consortium name="The Broad Institute Genome Sequencing Center for Infectious Disease"/>
            <person name="Wu L."/>
            <person name="Ma J."/>
        </authorList>
    </citation>
    <scope>NUCLEOTIDE SEQUENCE [LARGE SCALE GENOMIC DNA]</scope>
    <source>
        <strain evidence="8">CGMCC 1.12931</strain>
    </source>
</reference>
<keyword evidence="8" id="KW-1185">Reference proteome</keyword>
<dbReference type="InterPro" id="IPR007452">
    <property type="entry name" value="TamB_C"/>
</dbReference>
<evidence type="ECO:0000256" key="1">
    <source>
        <dbReference type="ARBA" id="ARBA00004167"/>
    </source>
</evidence>
<organism evidence="7 8">
    <name type="scientific">Psychroflexus planctonicus</name>
    <dbReference type="NCBI Taxonomy" id="1526575"/>
    <lineage>
        <taxon>Bacteria</taxon>
        <taxon>Pseudomonadati</taxon>
        <taxon>Bacteroidota</taxon>
        <taxon>Flavobacteriia</taxon>
        <taxon>Flavobacteriales</taxon>
        <taxon>Flavobacteriaceae</taxon>
        <taxon>Psychroflexus</taxon>
    </lineage>
</organism>
<keyword evidence="4" id="KW-0472">Membrane</keyword>
<name>A0ABQ1SIV8_9FLAO</name>
<dbReference type="Pfam" id="PF04357">
    <property type="entry name" value="TamB"/>
    <property type="match status" value="1"/>
</dbReference>
<gene>
    <name evidence="7" type="ORF">GCM10010832_22820</name>
</gene>
<feature type="domain" description="Translocation and assembly module TamB C-terminal" evidence="6">
    <location>
        <begin position="1007"/>
        <end position="1429"/>
    </location>
</feature>
<keyword evidence="3" id="KW-1133">Transmembrane helix</keyword>
<proteinExistence type="predicted"/>
<protein>
    <submittedName>
        <fullName evidence="7">DUF490 domain-containing protein</fullName>
    </submittedName>
</protein>
<evidence type="ECO:0000313" key="7">
    <source>
        <dbReference type="EMBL" id="GGE42305.1"/>
    </source>
</evidence>
<dbReference type="RefSeq" id="WP_188459272.1">
    <property type="nucleotide sequence ID" value="NZ_BMGM01000011.1"/>
</dbReference>
<evidence type="ECO:0000256" key="4">
    <source>
        <dbReference type="ARBA" id="ARBA00023136"/>
    </source>
</evidence>
<feature type="region of interest" description="Disordered" evidence="5">
    <location>
        <begin position="1446"/>
        <end position="1476"/>
    </location>
</feature>
<dbReference type="Proteomes" id="UP000599179">
    <property type="component" value="Unassembled WGS sequence"/>
</dbReference>
<evidence type="ECO:0000313" key="8">
    <source>
        <dbReference type="Proteomes" id="UP000599179"/>
    </source>
</evidence>
<keyword evidence="2" id="KW-0812">Transmembrane</keyword>
<evidence type="ECO:0000259" key="6">
    <source>
        <dbReference type="Pfam" id="PF04357"/>
    </source>
</evidence>
<evidence type="ECO:0000256" key="5">
    <source>
        <dbReference type="SAM" id="MobiDB-lite"/>
    </source>
</evidence>